<proteinExistence type="predicted"/>
<comment type="caution">
    <text evidence="2">The sequence shown here is derived from an EMBL/GenBank/DDBJ whole genome shotgun (WGS) entry which is preliminary data.</text>
</comment>
<organism evidence="2 3">
    <name type="scientific">Cinnamomum micranthum f. kanehirae</name>
    <dbReference type="NCBI Taxonomy" id="337451"/>
    <lineage>
        <taxon>Eukaryota</taxon>
        <taxon>Viridiplantae</taxon>
        <taxon>Streptophyta</taxon>
        <taxon>Embryophyta</taxon>
        <taxon>Tracheophyta</taxon>
        <taxon>Spermatophyta</taxon>
        <taxon>Magnoliopsida</taxon>
        <taxon>Magnoliidae</taxon>
        <taxon>Laurales</taxon>
        <taxon>Lauraceae</taxon>
        <taxon>Cinnamomum</taxon>
    </lineage>
</organism>
<dbReference type="Proteomes" id="UP000283530">
    <property type="component" value="Unassembled WGS sequence"/>
</dbReference>
<protein>
    <submittedName>
        <fullName evidence="2">Uncharacterized protein</fullName>
    </submittedName>
</protein>
<gene>
    <name evidence="2" type="ORF">CKAN_02209300</name>
</gene>
<reference evidence="2 3" key="1">
    <citation type="journal article" date="2019" name="Nat. Plants">
        <title>Stout camphor tree genome fills gaps in understanding of flowering plant genome evolution.</title>
        <authorList>
            <person name="Chaw S.M."/>
            <person name="Liu Y.C."/>
            <person name="Wu Y.W."/>
            <person name="Wang H.Y."/>
            <person name="Lin C.I."/>
            <person name="Wu C.S."/>
            <person name="Ke H.M."/>
            <person name="Chang L.Y."/>
            <person name="Hsu C.Y."/>
            <person name="Yang H.T."/>
            <person name="Sudianto E."/>
            <person name="Hsu M.H."/>
            <person name="Wu K.P."/>
            <person name="Wang L.N."/>
            <person name="Leebens-Mack J.H."/>
            <person name="Tsai I.J."/>
        </authorList>
    </citation>
    <scope>NUCLEOTIDE SEQUENCE [LARGE SCALE GENOMIC DNA]</scope>
    <source>
        <strain evidence="3">cv. Chaw 1501</strain>
        <tissue evidence="2">Young leaves</tissue>
    </source>
</reference>
<evidence type="ECO:0000256" key="1">
    <source>
        <dbReference type="SAM" id="MobiDB-lite"/>
    </source>
</evidence>
<dbReference type="AlphaFoldDB" id="A0A443PPZ7"/>
<sequence length="69" mass="7419">MGVVFNHVEATVSPPGSILPLQTLSNRCRQLLELSQTRTSRTRSQSEPRITTENALSSSASSKTSTTAT</sequence>
<name>A0A443PPZ7_9MAGN</name>
<keyword evidence="3" id="KW-1185">Reference proteome</keyword>
<feature type="region of interest" description="Disordered" evidence="1">
    <location>
        <begin position="35"/>
        <end position="69"/>
    </location>
</feature>
<dbReference type="EMBL" id="QPKB01000009">
    <property type="protein sequence ID" value="RWR92866.1"/>
    <property type="molecule type" value="Genomic_DNA"/>
</dbReference>
<evidence type="ECO:0000313" key="3">
    <source>
        <dbReference type="Proteomes" id="UP000283530"/>
    </source>
</evidence>
<evidence type="ECO:0000313" key="2">
    <source>
        <dbReference type="EMBL" id="RWR92866.1"/>
    </source>
</evidence>
<accession>A0A443PPZ7</accession>